<organism evidence="1 2">
    <name type="scientific">Streptomyces bauhiniae</name>
    <dbReference type="NCBI Taxonomy" id="2340725"/>
    <lineage>
        <taxon>Bacteria</taxon>
        <taxon>Bacillati</taxon>
        <taxon>Actinomycetota</taxon>
        <taxon>Actinomycetes</taxon>
        <taxon>Kitasatosporales</taxon>
        <taxon>Streptomycetaceae</taxon>
        <taxon>Streptomyces</taxon>
    </lineage>
</organism>
<name>A0A7K3QRB0_9ACTN</name>
<dbReference type="EMBL" id="JAAGMR010000145">
    <property type="protein sequence ID" value="NEB92434.1"/>
    <property type="molecule type" value="Genomic_DNA"/>
</dbReference>
<dbReference type="AlphaFoldDB" id="A0A7K3QRB0"/>
<protein>
    <submittedName>
        <fullName evidence="1">Uncharacterized protein</fullName>
    </submittedName>
</protein>
<evidence type="ECO:0000313" key="1">
    <source>
        <dbReference type="EMBL" id="NEB92434.1"/>
    </source>
</evidence>
<comment type="caution">
    <text evidence="1">The sequence shown here is derived from an EMBL/GenBank/DDBJ whole genome shotgun (WGS) entry which is preliminary data.</text>
</comment>
<proteinExistence type="predicted"/>
<reference evidence="1 2" key="1">
    <citation type="submission" date="2020-01" db="EMBL/GenBank/DDBJ databases">
        <title>Insect and environment-associated Actinomycetes.</title>
        <authorList>
            <person name="Currrie C."/>
            <person name="Chevrette M."/>
            <person name="Carlson C."/>
            <person name="Stubbendieck R."/>
            <person name="Wendt-Pienkowski E."/>
        </authorList>
    </citation>
    <scope>NUCLEOTIDE SEQUENCE [LARGE SCALE GENOMIC DNA]</scope>
    <source>
        <strain evidence="1 2">SID7754</strain>
    </source>
</reference>
<evidence type="ECO:0000313" key="2">
    <source>
        <dbReference type="Proteomes" id="UP000470520"/>
    </source>
</evidence>
<dbReference type="Proteomes" id="UP000470520">
    <property type="component" value="Unassembled WGS sequence"/>
</dbReference>
<sequence length="77" mass="8307">MGWQKIGHTLDNLGVEVDLDEGDMPTDAVVLVKVIKEDGSVSMTKGRSETLDWINALGMLTAAQAIENSGYQLAEDD</sequence>
<accession>A0A7K3QRB0</accession>
<dbReference type="RefSeq" id="WP_164188232.1">
    <property type="nucleotide sequence ID" value="NZ_JAAGMR010000145.1"/>
</dbReference>
<gene>
    <name evidence="1" type="ORF">G3I21_12015</name>
</gene>